<dbReference type="InterPro" id="IPR047718">
    <property type="entry name" value="RsbA-like_anti_sig"/>
</dbReference>
<feature type="domain" description="Histidine kinase/HSP90-like ATPase" evidence="2">
    <location>
        <begin position="193"/>
        <end position="306"/>
    </location>
</feature>
<dbReference type="CDD" id="cd16936">
    <property type="entry name" value="HATPase_RsbW-like"/>
    <property type="match status" value="1"/>
</dbReference>
<dbReference type="PANTHER" id="PTHR35526">
    <property type="entry name" value="ANTI-SIGMA-F FACTOR RSBW-RELATED"/>
    <property type="match status" value="1"/>
</dbReference>
<dbReference type="GO" id="GO:0004674">
    <property type="term" value="F:protein serine/threonine kinase activity"/>
    <property type="evidence" value="ECO:0007669"/>
    <property type="project" value="UniProtKB-KW"/>
</dbReference>
<evidence type="ECO:0000259" key="3">
    <source>
        <dbReference type="Pfam" id="PF14417"/>
    </source>
</evidence>
<accession>A0A1V8ZXV2</accession>
<reference evidence="4 5" key="1">
    <citation type="submission" date="2017-02" db="EMBL/GenBank/DDBJ databases">
        <title>Draft genome of Saccharomonospora sp. 154.</title>
        <authorList>
            <person name="Alonso-Carmona G.S."/>
            <person name="De La Haba R."/>
            <person name="Vera-Gargallo B."/>
            <person name="Sandoval-Trujillo A.H."/>
            <person name="Ramirez-Duran N."/>
            <person name="Ventosa A."/>
        </authorList>
    </citation>
    <scope>NUCLEOTIDE SEQUENCE [LARGE SCALE GENOMIC DNA]</scope>
    <source>
        <strain evidence="4 5">LRS4.154</strain>
    </source>
</reference>
<evidence type="ECO:0000256" key="1">
    <source>
        <dbReference type="ARBA" id="ARBA00022527"/>
    </source>
</evidence>
<dbReference type="RefSeq" id="WP_081195432.1">
    <property type="nucleotide sequence ID" value="NZ_MWIH01000009.1"/>
</dbReference>
<keyword evidence="1" id="KW-0808">Transferase</keyword>
<comment type="caution">
    <text evidence="4">The sequence shown here is derived from an EMBL/GenBank/DDBJ whole genome shotgun (WGS) entry which is preliminary data.</text>
</comment>
<evidence type="ECO:0000313" key="5">
    <source>
        <dbReference type="Proteomes" id="UP000192591"/>
    </source>
</evidence>
<keyword evidence="5" id="KW-1185">Reference proteome</keyword>
<name>A0A1V8ZXV2_SACPI</name>
<dbReference type="AlphaFoldDB" id="A0A1V8ZXV2"/>
<sequence>MVEQGHGTGEFFSHQALFYRDDASYLAGTVPFILDGLARREPVAVAVPPVRLRQIDDALGSARDRVRLLDMVEIGRNPGRLIPAVLHAFADEHDGRVRVIGEPVWPGRSEEEYAACVQHEAMVNLSFEGRDATFLCPYDVATLSDSVVADAEATHSGLVDTAGARPSPAYAPEAAYERYNLPLSAPDDAFSVPFDLETLSKARHVATEFAQRAGFEGDRLHDVALAVGEVCANSVEHGGGAGVLAVWPQRDGIVCEVTDRGQPTDRLAGRKPATAYQTGGRGLLLVNQVADLVRTHVGPEGLTTQIYLRP</sequence>
<evidence type="ECO:0000313" key="4">
    <source>
        <dbReference type="EMBL" id="OQO89749.1"/>
    </source>
</evidence>
<organism evidence="4 5">
    <name type="scientific">Saccharomonospora piscinae</name>
    <dbReference type="NCBI Taxonomy" id="687388"/>
    <lineage>
        <taxon>Bacteria</taxon>
        <taxon>Bacillati</taxon>
        <taxon>Actinomycetota</taxon>
        <taxon>Actinomycetes</taxon>
        <taxon>Pseudonocardiales</taxon>
        <taxon>Pseudonocardiaceae</taxon>
        <taxon>Saccharomonospora</taxon>
    </lineage>
</organism>
<dbReference type="NCBIfam" id="NF041045">
    <property type="entry name" value="RsbA_anti_sig"/>
    <property type="match status" value="1"/>
</dbReference>
<dbReference type="InterPro" id="IPR036890">
    <property type="entry name" value="HATPase_C_sf"/>
</dbReference>
<keyword evidence="1" id="KW-0418">Kinase</keyword>
<feature type="domain" description="MEDS" evidence="3">
    <location>
        <begin position="14"/>
        <end position="155"/>
    </location>
</feature>
<proteinExistence type="predicted"/>
<dbReference type="InterPro" id="IPR003594">
    <property type="entry name" value="HATPase_dom"/>
</dbReference>
<dbReference type="STRING" id="1962155.B1813_21345"/>
<dbReference type="Proteomes" id="UP000192591">
    <property type="component" value="Unassembled WGS sequence"/>
</dbReference>
<dbReference type="Pfam" id="PF14417">
    <property type="entry name" value="MEDS"/>
    <property type="match status" value="1"/>
</dbReference>
<keyword evidence="1" id="KW-0723">Serine/threonine-protein kinase</keyword>
<dbReference type="PANTHER" id="PTHR35526:SF3">
    <property type="entry name" value="ANTI-SIGMA-F FACTOR RSBW"/>
    <property type="match status" value="1"/>
</dbReference>
<dbReference type="InterPro" id="IPR025847">
    <property type="entry name" value="MEDS_domain"/>
</dbReference>
<dbReference type="Gene3D" id="3.30.565.10">
    <property type="entry name" value="Histidine kinase-like ATPase, C-terminal domain"/>
    <property type="match status" value="1"/>
</dbReference>
<gene>
    <name evidence="4" type="ORF">B1813_21345</name>
</gene>
<evidence type="ECO:0000259" key="2">
    <source>
        <dbReference type="Pfam" id="PF13581"/>
    </source>
</evidence>
<dbReference type="Pfam" id="PF13581">
    <property type="entry name" value="HATPase_c_2"/>
    <property type="match status" value="1"/>
</dbReference>
<dbReference type="InterPro" id="IPR050267">
    <property type="entry name" value="Anti-sigma-factor_SerPK"/>
</dbReference>
<dbReference type="SUPFAM" id="SSF55874">
    <property type="entry name" value="ATPase domain of HSP90 chaperone/DNA topoisomerase II/histidine kinase"/>
    <property type="match status" value="1"/>
</dbReference>
<protein>
    <submittedName>
        <fullName evidence="4">Anti-sigma regulatory factor</fullName>
    </submittedName>
</protein>
<dbReference type="EMBL" id="MWIH01000009">
    <property type="protein sequence ID" value="OQO89749.1"/>
    <property type="molecule type" value="Genomic_DNA"/>
</dbReference>